<keyword evidence="6 10" id="KW-1133">Transmembrane helix</keyword>
<dbReference type="GO" id="GO:0015677">
    <property type="term" value="P:copper ion import"/>
    <property type="evidence" value="ECO:0007669"/>
    <property type="project" value="TreeGrafter"/>
</dbReference>
<evidence type="ECO:0000256" key="9">
    <source>
        <dbReference type="ARBA" id="ARBA00023136"/>
    </source>
</evidence>
<dbReference type="SUPFAM" id="SSF52343">
    <property type="entry name" value="Ferredoxin reductase-like, C-terminal NADP-linked domain"/>
    <property type="match status" value="1"/>
</dbReference>
<dbReference type="InterPro" id="IPR051410">
    <property type="entry name" value="Ferric/Cupric_Reductase"/>
</dbReference>
<evidence type="ECO:0000256" key="8">
    <source>
        <dbReference type="ARBA" id="ARBA00023065"/>
    </source>
</evidence>
<feature type="domain" description="FAD-binding FR-type" evidence="11">
    <location>
        <begin position="287"/>
        <end position="424"/>
    </location>
</feature>
<evidence type="ECO:0000256" key="1">
    <source>
        <dbReference type="ARBA" id="ARBA00004141"/>
    </source>
</evidence>
<evidence type="ECO:0000256" key="4">
    <source>
        <dbReference type="ARBA" id="ARBA00022692"/>
    </source>
</evidence>
<keyword evidence="7" id="KW-0560">Oxidoreductase</keyword>
<dbReference type="GO" id="GO:0000293">
    <property type="term" value="F:ferric-chelate reductase activity"/>
    <property type="evidence" value="ECO:0007669"/>
    <property type="project" value="UniProtKB-ARBA"/>
</dbReference>
<evidence type="ECO:0000313" key="13">
    <source>
        <dbReference type="Proteomes" id="UP000044602"/>
    </source>
</evidence>
<dbReference type="STRING" id="100787.A0A0G4N4X6"/>
<dbReference type="GO" id="GO:0006879">
    <property type="term" value="P:intracellular iron ion homeostasis"/>
    <property type="evidence" value="ECO:0007669"/>
    <property type="project" value="TreeGrafter"/>
</dbReference>
<comment type="similarity">
    <text evidence="2">Belongs to the ferric reductase (FRE) family.</text>
</comment>
<protein>
    <recommendedName>
        <fullName evidence="11">FAD-binding FR-type domain-containing protein</fullName>
    </recommendedName>
</protein>
<accession>A0A0G4N4X6</accession>
<dbReference type="InterPro" id="IPR017927">
    <property type="entry name" value="FAD-bd_FR_type"/>
</dbReference>
<dbReference type="PANTHER" id="PTHR32361:SF28">
    <property type="entry name" value="FRP1P"/>
    <property type="match status" value="1"/>
</dbReference>
<gene>
    <name evidence="12" type="ORF">BN1708_001846</name>
</gene>
<sequence length="708" mass="77339">MVATAFPNMAWPYRFLTLSPEEVQLRRQALDRYAIYAQISALLPIFIPLTQRVVERYTRGREVTRGAYDVVPDSPLYKCRKGTVVGRWLAKVRIVQWWSRDEVIINGQSWGTRDQWMVGMASMIWMLVLCIAGTGEDYLHFTKRLGTIATALMPFQYLLILKSFSPLAWVFNTSHETLNRWHRVLARVITALLILHAACYLNYFAQVGILQRRLFAPVVFAGVVAFAGLNLLNTTALRAVRAWSYRVFFITHLVVAMAIPPLIFIHAPSARLSVGTALVLFLADIAMRRLRTTTSQATLETIPGTTLVKIMASIPGPKVNAFRAKPGAHIYLSIPAAARPIASNDALLYEFLFNPFTVADVDDHTGALTLVARQRDGPLTRRLAQCAQHGGMAMPSSTTTTVFPAAAATVPLSIEGPYGTASRHFAQIASPRTDRVDALLYEFLFNPFTVADVDDHTGALTLVARQRDGPLTRRLAQCAQHGGMAMPSSTTTTVFPATATVPLSIEGPYGAASRHVAQIASPRTDRVLLIAGGVGATFAVPLYRAVLADHPAAKVELVWAIRAAGDATWAVTGRGDSVLEDENVNIFLTGDLGVGTAVGVSEPRRASFASSSDAGGGASGDAGEDLSSLYRDRRRAGGGGGGRWTSSHNRRRPDLRRIIDDTFRGGPDERVAVLVCGPASMAREVRRHVGAWVYRGRDVFFHDESFGW</sequence>
<comment type="subcellular location">
    <subcellularLocation>
        <location evidence="1">Membrane</location>
        <topology evidence="1">Multi-pass membrane protein</topology>
    </subcellularLocation>
</comment>
<keyword evidence="3" id="KW-0813">Transport</keyword>
<organism evidence="12 13">
    <name type="scientific">Verticillium longisporum</name>
    <name type="common">Verticillium dahliae var. longisporum</name>
    <dbReference type="NCBI Taxonomy" id="100787"/>
    <lineage>
        <taxon>Eukaryota</taxon>
        <taxon>Fungi</taxon>
        <taxon>Dikarya</taxon>
        <taxon>Ascomycota</taxon>
        <taxon>Pezizomycotina</taxon>
        <taxon>Sordariomycetes</taxon>
        <taxon>Hypocreomycetidae</taxon>
        <taxon>Glomerellales</taxon>
        <taxon>Plectosphaerellaceae</taxon>
        <taxon>Verticillium</taxon>
    </lineage>
</organism>
<evidence type="ECO:0000256" key="10">
    <source>
        <dbReference type="SAM" id="Phobius"/>
    </source>
</evidence>
<proteinExistence type="inferred from homology"/>
<dbReference type="CDD" id="cd06186">
    <property type="entry name" value="NOX_Duox_like_FAD_NADP"/>
    <property type="match status" value="1"/>
</dbReference>
<dbReference type="EMBL" id="CVQH01026971">
    <property type="protein sequence ID" value="CRK41522.1"/>
    <property type="molecule type" value="Genomic_DNA"/>
</dbReference>
<dbReference type="InterPro" id="IPR013130">
    <property type="entry name" value="Fe3_Rdtase_TM_dom"/>
</dbReference>
<name>A0A0G4N4X6_VERLO</name>
<feature type="transmembrane region" description="Helical" evidence="10">
    <location>
        <begin position="155"/>
        <end position="172"/>
    </location>
</feature>
<feature type="transmembrane region" description="Helical" evidence="10">
    <location>
        <begin position="245"/>
        <end position="264"/>
    </location>
</feature>
<keyword evidence="4 10" id="KW-0812">Transmembrane</keyword>
<dbReference type="SFLD" id="SFLDS00052">
    <property type="entry name" value="Ferric_Reductase_Domain"/>
    <property type="match status" value="2"/>
</dbReference>
<evidence type="ECO:0000313" key="12">
    <source>
        <dbReference type="EMBL" id="CRK41522.1"/>
    </source>
</evidence>
<dbReference type="PANTHER" id="PTHR32361">
    <property type="entry name" value="FERRIC/CUPRIC REDUCTASE TRANSMEMBRANE COMPONENT"/>
    <property type="match status" value="1"/>
</dbReference>
<dbReference type="Pfam" id="PF08030">
    <property type="entry name" value="NAD_binding_6"/>
    <property type="match status" value="1"/>
</dbReference>
<keyword evidence="5" id="KW-0249">Electron transport</keyword>
<dbReference type="InterPro" id="IPR013112">
    <property type="entry name" value="FAD-bd_8"/>
</dbReference>
<evidence type="ECO:0000256" key="3">
    <source>
        <dbReference type="ARBA" id="ARBA00022448"/>
    </source>
</evidence>
<keyword evidence="9 10" id="KW-0472">Membrane</keyword>
<keyword evidence="13" id="KW-1185">Reference proteome</keyword>
<dbReference type="GO" id="GO:0006826">
    <property type="term" value="P:iron ion transport"/>
    <property type="evidence" value="ECO:0007669"/>
    <property type="project" value="TreeGrafter"/>
</dbReference>
<dbReference type="InterPro" id="IPR039261">
    <property type="entry name" value="FNR_nucleotide-bd"/>
</dbReference>
<feature type="transmembrane region" description="Helical" evidence="10">
    <location>
        <begin position="116"/>
        <end position="135"/>
    </location>
</feature>
<dbReference type="Proteomes" id="UP000044602">
    <property type="component" value="Unassembled WGS sequence"/>
</dbReference>
<dbReference type="GO" id="GO:0005886">
    <property type="term" value="C:plasma membrane"/>
    <property type="evidence" value="ECO:0007669"/>
    <property type="project" value="TreeGrafter"/>
</dbReference>
<evidence type="ECO:0000259" key="11">
    <source>
        <dbReference type="PROSITE" id="PS51384"/>
    </source>
</evidence>
<dbReference type="Gene3D" id="3.40.50.80">
    <property type="entry name" value="Nucleotide-binding domain of ferredoxin-NADP reductase (FNR) module"/>
    <property type="match status" value="1"/>
</dbReference>
<reference evidence="12 13" key="1">
    <citation type="submission" date="2015-05" db="EMBL/GenBank/DDBJ databases">
        <authorList>
            <person name="Wang D.B."/>
            <person name="Wang M."/>
        </authorList>
    </citation>
    <scope>NUCLEOTIDE SEQUENCE [LARGE SCALE GENOMIC DNA]</scope>
    <source>
        <strain evidence="12">VL1</strain>
    </source>
</reference>
<dbReference type="InterPro" id="IPR013121">
    <property type="entry name" value="Fe_red_NAD-bd_6"/>
</dbReference>
<evidence type="ECO:0000256" key="2">
    <source>
        <dbReference type="ARBA" id="ARBA00006278"/>
    </source>
</evidence>
<dbReference type="PROSITE" id="PS51384">
    <property type="entry name" value="FAD_FR"/>
    <property type="match status" value="1"/>
</dbReference>
<feature type="transmembrane region" description="Helical" evidence="10">
    <location>
        <begin position="184"/>
        <end position="203"/>
    </location>
</feature>
<evidence type="ECO:0000256" key="7">
    <source>
        <dbReference type="ARBA" id="ARBA00023002"/>
    </source>
</evidence>
<dbReference type="AlphaFoldDB" id="A0A0G4N4X6"/>
<evidence type="ECO:0000256" key="6">
    <source>
        <dbReference type="ARBA" id="ARBA00022989"/>
    </source>
</evidence>
<keyword evidence="8" id="KW-0406">Ion transport</keyword>
<dbReference type="Pfam" id="PF08022">
    <property type="entry name" value="FAD_binding_8"/>
    <property type="match status" value="1"/>
</dbReference>
<dbReference type="Pfam" id="PF01794">
    <property type="entry name" value="Ferric_reduct"/>
    <property type="match status" value="1"/>
</dbReference>
<feature type="transmembrane region" description="Helical" evidence="10">
    <location>
        <begin position="215"/>
        <end position="233"/>
    </location>
</feature>
<evidence type="ECO:0000256" key="5">
    <source>
        <dbReference type="ARBA" id="ARBA00022982"/>
    </source>
</evidence>